<feature type="transmembrane region" description="Helical" evidence="5">
    <location>
        <begin position="239"/>
        <end position="258"/>
    </location>
</feature>
<reference evidence="7 8" key="1">
    <citation type="submission" date="2020-04" db="EMBL/GenBank/DDBJ databases">
        <title>Draft genome of Pyxidicoccus fallax type strain.</title>
        <authorList>
            <person name="Whitworth D.E."/>
        </authorList>
    </citation>
    <scope>NUCLEOTIDE SEQUENCE [LARGE SCALE GENOMIC DNA]</scope>
    <source>
        <strain evidence="7 8">DSM 14698</strain>
    </source>
</reference>
<gene>
    <name evidence="7" type="ORF">HG543_36950</name>
</gene>
<evidence type="ECO:0000313" key="8">
    <source>
        <dbReference type="Proteomes" id="UP000518300"/>
    </source>
</evidence>
<protein>
    <submittedName>
        <fullName evidence="7">Phosphatase PAP2 family protein</fullName>
    </submittedName>
</protein>
<feature type="domain" description="Inositolphosphotransferase Aur1/Ipt1" evidence="6">
    <location>
        <begin position="98"/>
        <end position="275"/>
    </location>
</feature>
<comment type="caution">
    <text evidence="7">The sequence shown here is derived from an EMBL/GenBank/DDBJ whole genome shotgun (WGS) entry which is preliminary data.</text>
</comment>
<sequence>MRVHLNATDLIVVVACSLAALVLVGPGRWAPGALPNAGLFALMAAGPLVLRTLEATYPSRAWLTVLADWWLLPVAVLSHGWLSPVVDTLNPILKDAQLVAADQQLFGFQAAVELGRIVPPWLNDVLLVCYYGHFVWPLVLGVALYLRAAGPTSEFNEYLTGLGLLFFLNYAAYSLVPAVGPRYFLIDAFDGPLRGVALTPVLDSLMRAPKYARDCFPSGHTGTTLLVLFYAWRFSRRTFWVMLAPGIGLIVATLAGRFHYATDLVCAVPMVMVVAGLALGLSRAVRQREVERAARSVPVDAILRP</sequence>
<evidence type="ECO:0000313" key="7">
    <source>
        <dbReference type="EMBL" id="NMO20410.1"/>
    </source>
</evidence>
<dbReference type="PANTHER" id="PTHR31310:SF7">
    <property type="entry name" value="PA-PHOSPHATASE RELATED-FAMILY PROTEIN DDB_G0268928"/>
    <property type="match status" value="1"/>
</dbReference>
<proteinExistence type="predicted"/>
<feature type="transmembrane region" description="Helical" evidence="5">
    <location>
        <begin position="211"/>
        <end position="232"/>
    </location>
</feature>
<feature type="transmembrane region" description="Helical" evidence="5">
    <location>
        <begin position="125"/>
        <end position="146"/>
    </location>
</feature>
<dbReference type="Gene3D" id="1.20.144.10">
    <property type="entry name" value="Phosphatidic acid phosphatase type 2/haloperoxidase"/>
    <property type="match status" value="1"/>
</dbReference>
<feature type="transmembrane region" description="Helical" evidence="5">
    <location>
        <begin position="7"/>
        <end position="27"/>
    </location>
</feature>
<keyword evidence="4 5" id="KW-0472">Membrane</keyword>
<dbReference type="InterPro" id="IPR026841">
    <property type="entry name" value="Aur1/Ipt1"/>
</dbReference>
<evidence type="ECO:0000259" key="6">
    <source>
        <dbReference type="Pfam" id="PF14378"/>
    </source>
</evidence>
<dbReference type="RefSeq" id="WP_169349642.1">
    <property type="nucleotide sequence ID" value="NZ_JABBJJ010000243.1"/>
</dbReference>
<dbReference type="Pfam" id="PF14378">
    <property type="entry name" value="PAP2_3"/>
    <property type="match status" value="1"/>
</dbReference>
<feature type="transmembrane region" description="Helical" evidence="5">
    <location>
        <begin position="264"/>
        <end position="285"/>
    </location>
</feature>
<accession>A0A848LS15</accession>
<name>A0A848LS15_9BACT</name>
<feature type="transmembrane region" description="Helical" evidence="5">
    <location>
        <begin position="158"/>
        <end position="176"/>
    </location>
</feature>
<keyword evidence="2 5" id="KW-0812">Transmembrane</keyword>
<feature type="transmembrane region" description="Helical" evidence="5">
    <location>
        <begin position="62"/>
        <end position="82"/>
    </location>
</feature>
<dbReference type="PANTHER" id="PTHR31310">
    <property type="match status" value="1"/>
</dbReference>
<keyword evidence="3 5" id="KW-1133">Transmembrane helix</keyword>
<dbReference type="AlphaFoldDB" id="A0A848LS15"/>
<dbReference type="InterPro" id="IPR052185">
    <property type="entry name" value="IPC_Synthase-Related"/>
</dbReference>
<evidence type="ECO:0000256" key="2">
    <source>
        <dbReference type="ARBA" id="ARBA00022692"/>
    </source>
</evidence>
<organism evidence="7 8">
    <name type="scientific">Pyxidicoccus fallax</name>
    <dbReference type="NCBI Taxonomy" id="394095"/>
    <lineage>
        <taxon>Bacteria</taxon>
        <taxon>Pseudomonadati</taxon>
        <taxon>Myxococcota</taxon>
        <taxon>Myxococcia</taxon>
        <taxon>Myxococcales</taxon>
        <taxon>Cystobacterineae</taxon>
        <taxon>Myxococcaceae</taxon>
        <taxon>Pyxidicoccus</taxon>
    </lineage>
</organism>
<dbReference type="EMBL" id="JABBJJ010000243">
    <property type="protein sequence ID" value="NMO20410.1"/>
    <property type="molecule type" value="Genomic_DNA"/>
</dbReference>
<evidence type="ECO:0000256" key="5">
    <source>
        <dbReference type="SAM" id="Phobius"/>
    </source>
</evidence>
<evidence type="ECO:0000256" key="4">
    <source>
        <dbReference type="ARBA" id="ARBA00023136"/>
    </source>
</evidence>
<keyword evidence="8" id="KW-1185">Reference proteome</keyword>
<dbReference type="GO" id="GO:0016020">
    <property type="term" value="C:membrane"/>
    <property type="evidence" value="ECO:0007669"/>
    <property type="project" value="UniProtKB-SubCell"/>
</dbReference>
<evidence type="ECO:0000256" key="1">
    <source>
        <dbReference type="ARBA" id="ARBA00004141"/>
    </source>
</evidence>
<comment type="subcellular location">
    <subcellularLocation>
        <location evidence="1">Membrane</location>
        <topology evidence="1">Multi-pass membrane protein</topology>
    </subcellularLocation>
</comment>
<feature type="transmembrane region" description="Helical" evidence="5">
    <location>
        <begin position="33"/>
        <end position="50"/>
    </location>
</feature>
<dbReference type="Proteomes" id="UP000518300">
    <property type="component" value="Unassembled WGS sequence"/>
</dbReference>
<evidence type="ECO:0000256" key="3">
    <source>
        <dbReference type="ARBA" id="ARBA00022989"/>
    </source>
</evidence>